<dbReference type="Proteomes" id="UP001367030">
    <property type="component" value="Unassembled WGS sequence"/>
</dbReference>
<keyword evidence="2" id="KW-0540">Nuclease</keyword>
<dbReference type="InterPro" id="IPR029471">
    <property type="entry name" value="HNH_5"/>
</dbReference>
<keyword evidence="2" id="KW-0378">Hydrolase</keyword>
<keyword evidence="2" id="KW-0255">Endonuclease</keyword>
<name>A0ABU8X828_9BURK</name>
<protein>
    <submittedName>
        <fullName evidence="2">HNH endonuclease</fullName>
    </submittedName>
</protein>
<proteinExistence type="predicted"/>
<accession>A0ABU8X828</accession>
<evidence type="ECO:0000259" key="1">
    <source>
        <dbReference type="Pfam" id="PF14279"/>
    </source>
</evidence>
<evidence type="ECO:0000313" key="2">
    <source>
        <dbReference type="EMBL" id="MEJ8855928.1"/>
    </source>
</evidence>
<gene>
    <name evidence="2" type="ORF">WKW79_15215</name>
</gene>
<dbReference type="CDD" id="cd00085">
    <property type="entry name" value="HNHc"/>
    <property type="match status" value="1"/>
</dbReference>
<comment type="caution">
    <text evidence="2">The sequence shown here is derived from an EMBL/GenBank/DDBJ whole genome shotgun (WGS) entry which is preliminary data.</text>
</comment>
<dbReference type="EMBL" id="JBBKZS010000005">
    <property type="protein sequence ID" value="MEJ8855928.1"/>
    <property type="molecule type" value="Genomic_DNA"/>
</dbReference>
<dbReference type="Pfam" id="PF14279">
    <property type="entry name" value="HNH_5"/>
    <property type="match status" value="1"/>
</dbReference>
<dbReference type="RefSeq" id="WP_340335994.1">
    <property type="nucleotide sequence ID" value="NZ_JBBKZS010000005.1"/>
</dbReference>
<feature type="domain" description="HNH endonuclease 5" evidence="1">
    <location>
        <begin position="33"/>
        <end position="77"/>
    </location>
</feature>
<dbReference type="GO" id="GO:0004519">
    <property type="term" value="F:endonuclease activity"/>
    <property type="evidence" value="ECO:0007669"/>
    <property type="project" value="UniProtKB-KW"/>
</dbReference>
<keyword evidence="3" id="KW-1185">Reference proteome</keyword>
<dbReference type="InterPro" id="IPR003615">
    <property type="entry name" value="HNH_nuc"/>
</dbReference>
<organism evidence="2 3">
    <name type="scientific">Variovorax robiniae</name>
    <dbReference type="NCBI Taxonomy" id="1836199"/>
    <lineage>
        <taxon>Bacteria</taxon>
        <taxon>Pseudomonadati</taxon>
        <taxon>Pseudomonadota</taxon>
        <taxon>Betaproteobacteria</taxon>
        <taxon>Burkholderiales</taxon>
        <taxon>Comamonadaceae</taxon>
        <taxon>Variovorax</taxon>
    </lineage>
</organism>
<dbReference type="Gene3D" id="1.10.30.50">
    <property type="match status" value="1"/>
</dbReference>
<sequence length="321" mass="35150">MISDRFRFNGQSLHKQAAASRFTIEVSWPGLQCIVCLATSDLTVEHLIPESLGGRLTSRLLCRACNSRIGHQAEGRAKADPTIRSLVAKLAPAIPKLAVQFAEGQRYVSSGPGGVSPGYVKGGEFLVRSTRLDDGSLIQPTPQAAKTLQQLLVRENHAAVDIARALQRFTDAPENTRVEIAPRIEVVKWRIEGIQPALDGPLLNLLVPIKSAYEFLALHLNTAICADAPGLRAIRAALRGSPIDLAHITVERLQAPEAKPFHGLLFEGNNPWATVQVRYFGQLAFRIHFRTLSVDGPRFVYTHNLESNDEHVATSTDPVEP</sequence>
<evidence type="ECO:0000313" key="3">
    <source>
        <dbReference type="Proteomes" id="UP001367030"/>
    </source>
</evidence>
<reference evidence="2 3" key="1">
    <citation type="submission" date="2024-03" db="EMBL/GenBank/DDBJ databases">
        <title>Novel species of the genus Variovorax.</title>
        <authorList>
            <person name="Liu Q."/>
            <person name="Xin Y.-H."/>
        </authorList>
    </citation>
    <scope>NUCLEOTIDE SEQUENCE [LARGE SCALE GENOMIC DNA]</scope>
    <source>
        <strain evidence="2 3">KACC 18901</strain>
    </source>
</reference>